<dbReference type="SMART" id="SM00829">
    <property type="entry name" value="PKS_ER"/>
    <property type="match status" value="1"/>
</dbReference>
<dbReference type="AlphaFoldDB" id="A0A1H0M2B2"/>
<dbReference type="Gene3D" id="3.90.180.10">
    <property type="entry name" value="Medium-chain alcohol dehydrogenases, catalytic domain"/>
    <property type="match status" value="1"/>
</dbReference>
<sequence length="346" mass="35311">MKAAVFKGPGEPLEVRDVPAPILGANEVILKVEACGICGSDLHATEQGPFLQAPGTILGHEFAGTVVASSDAAVPEGLRATAVPVNVGACVECRATGTCGKGLGILCPNRRLTGLNRDLPGAYAEYVKVDSRQVVSLPAGVSFASGALVEPLAVGLHAVNLAALTPGARVLVIGAGFIGLSVLLFAKTLGASVVVVSERSAGRRDAARAAGADDVIDPLAESDLGAAFAARAGGAPDVIFECVGAPGVIQSCIDVAAPRGTVVVVGVCLKEDTILPARAVHKELRLQFAMGYSEADFGQVLGLLDRGEIAAEELITDRVSLSDLPDAFEGLRSPDTQIKVMICSET</sequence>
<keyword evidence="6" id="KW-1185">Reference proteome</keyword>
<dbReference type="InterPro" id="IPR020843">
    <property type="entry name" value="ER"/>
</dbReference>
<dbReference type="SUPFAM" id="SSF50129">
    <property type="entry name" value="GroES-like"/>
    <property type="match status" value="1"/>
</dbReference>
<accession>A0A1H0M2B2</accession>
<keyword evidence="3" id="KW-0560">Oxidoreductase</keyword>
<evidence type="ECO:0000313" key="5">
    <source>
        <dbReference type="EMBL" id="SHK76924.1"/>
    </source>
</evidence>
<reference evidence="5 6" key="1">
    <citation type="submission" date="2016-11" db="EMBL/GenBank/DDBJ databases">
        <authorList>
            <person name="Varghese N."/>
            <person name="Submissions S."/>
        </authorList>
    </citation>
    <scope>NUCLEOTIDE SEQUENCE [LARGE SCALE GENOMIC DNA]</scope>
    <source>
        <strain evidence="5 6">DSM 29620</strain>
    </source>
</reference>
<dbReference type="SUPFAM" id="SSF51735">
    <property type="entry name" value="NAD(P)-binding Rossmann-fold domains"/>
    <property type="match status" value="1"/>
</dbReference>
<dbReference type="Pfam" id="PF00107">
    <property type="entry name" value="ADH_zinc_N"/>
    <property type="match status" value="1"/>
</dbReference>
<evidence type="ECO:0000259" key="4">
    <source>
        <dbReference type="SMART" id="SM00829"/>
    </source>
</evidence>
<organism evidence="5 6">
    <name type="scientific">Lutimaribacter pacificus</name>
    <dbReference type="NCBI Taxonomy" id="391948"/>
    <lineage>
        <taxon>Bacteria</taxon>
        <taxon>Pseudomonadati</taxon>
        <taxon>Pseudomonadota</taxon>
        <taxon>Alphaproteobacteria</taxon>
        <taxon>Rhodobacterales</taxon>
        <taxon>Roseobacteraceae</taxon>
        <taxon>Lutimaribacter</taxon>
    </lineage>
</organism>
<dbReference type="InterPro" id="IPR050129">
    <property type="entry name" value="Zn_alcohol_dh"/>
</dbReference>
<evidence type="ECO:0000313" key="6">
    <source>
        <dbReference type="Proteomes" id="UP000324252"/>
    </source>
</evidence>
<dbReference type="Pfam" id="PF08240">
    <property type="entry name" value="ADH_N"/>
    <property type="match status" value="1"/>
</dbReference>
<keyword evidence="2" id="KW-0862">Zinc</keyword>
<dbReference type="InterPro" id="IPR011032">
    <property type="entry name" value="GroES-like_sf"/>
</dbReference>
<keyword evidence="1" id="KW-0479">Metal-binding</keyword>
<dbReference type="GO" id="GO:0016491">
    <property type="term" value="F:oxidoreductase activity"/>
    <property type="evidence" value="ECO:0007669"/>
    <property type="project" value="UniProtKB-KW"/>
</dbReference>
<evidence type="ECO:0000256" key="2">
    <source>
        <dbReference type="ARBA" id="ARBA00022833"/>
    </source>
</evidence>
<name>A0A1H0M2B2_9RHOB</name>
<dbReference type="GO" id="GO:0046872">
    <property type="term" value="F:metal ion binding"/>
    <property type="evidence" value="ECO:0007669"/>
    <property type="project" value="UniProtKB-KW"/>
</dbReference>
<dbReference type="InterPro" id="IPR013154">
    <property type="entry name" value="ADH-like_N"/>
</dbReference>
<gene>
    <name evidence="5" type="ORF">SAMN05444142_10923</name>
</gene>
<dbReference type="Proteomes" id="UP000324252">
    <property type="component" value="Unassembled WGS sequence"/>
</dbReference>
<dbReference type="InterPro" id="IPR013149">
    <property type="entry name" value="ADH-like_C"/>
</dbReference>
<dbReference type="RefSeq" id="WP_149789334.1">
    <property type="nucleotide sequence ID" value="NZ_FNIO01000009.1"/>
</dbReference>
<evidence type="ECO:0000256" key="1">
    <source>
        <dbReference type="ARBA" id="ARBA00022723"/>
    </source>
</evidence>
<dbReference type="PANTHER" id="PTHR43401:SF2">
    <property type="entry name" value="L-THREONINE 3-DEHYDROGENASE"/>
    <property type="match status" value="1"/>
</dbReference>
<dbReference type="InterPro" id="IPR036291">
    <property type="entry name" value="NAD(P)-bd_dom_sf"/>
</dbReference>
<dbReference type="OrthoDB" id="9809185at2"/>
<proteinExistence type="predicted"/>
<evidence type="ECO:0000256" key="3">
    <source>
        <dbReference type="ARBA" id="ARBA00023002"/>
    </source>
</evidence>
<feature type="domain" description="Enoyl reductase (ER)" evidence="4">
    <location>
        <begin position="8"/>
        <end position="342"/>
    </location>
</feature>
<dbReference type="EMBL" id="FQZZ01000009">
    <property type="protein sequence ID" value="SHK76924.1"/>
    <property type="molecule type" value="Genomic_DNA"/>
</dbReference>
<dbReference type="PANTHER" id="PTHR43401">
    <property type="entry name" value="L-THREONINE 3-DEHYDROGENASE"/>
    <property type="match status" value="1"/>
</dbReference>
<protein>
    <submittedName>
        <fullName evidence="5">2-desacetyl-2-hydroxyethyl bacteriochlorophyllide A dehydrogenase</fullName>
    </submittedName>
</protein>
<dbReference type="Gene3D" id="3.40.50.720">
    <property type="entry name" value="NAD(P)-binding Rossmann-like Domain"/>
    <property type="match status" value="1"/>
</dbReference>